<dbReference type="GO" id="GO:0140096">
    <property type="term" value="F:catalytic activity, acting on a protein"/>
    <property type="evidence" value="ECO:0007669"/>
    <property type="project" value="UniProtKB-ARBA"/>
</dbReference>
<dbReference type="OrthoDB" id="9803884at2"/>
<keyword evidence="2 13" id="KW-0820">tRNA-binding</keyword>
<feature type="binding site" evidence="13">
    <location>
        <position position="674"/>
    </location>
    <ligand>
        <name>Zn(2+)</name>
        <dbReference type="ChEBI" id="CHEBI:29105"/>
    </ligand>
</feature>
<evidence type="ECO:0000256" key="14">
    <source>
        <dbReference type="SAM" id="MobiDB-lite"/>
    </source>
</evidence>
<dbReference type="STRING" id="159292.SAMN05192546_105112"/>
<feature type="binding site" evidence="13">
    <location>
        <position position="572"/>
    </location>
    <ligand>
        <name>Zn(2+)</name>
        <dbReference type="ChEBI" id="CHEBI:29105"/>
    </ligand>
</feature>
<dbReference type="FunFam" id="3.10.310.40:FF:000001">
    <property type="entry name" value="Alanine--tRNA ligase"/>
    <property type="match status" value="1"/>
</dbReference>
<organism evidence="16 17">
    <name type="scientific">Tindallia californiensis</name>
    <dbReference type="NCBI Taxonomy" id="159292"/>
    <lineage>
        <taxon>Bacteria</taxon>
        <taxon>Bacillati</taxon>
        <taxon>Bacillota</taxon>
        <taxon>Clostridia</taxon>
        <taxon>Peptostreptococcales</taxon>
        <taxon>Tindalliaceae</taxon>
        <taxon>Tindallia</taxon>
    </lineage>
</organism>
<dbReference type="Pfam" id="PF07973">
    <property type="entry name" value="tRNA_SAD"/>
    <property type="match status" value="1"/>
</dbReference>
<comment type="function">
    <text evidence="11 13">Catalyzes the attachment of alanine to tRNA(Ala) in a two-step reaction: alanine is first activated by ATP to form Ala-AMP and then transferred to the acceptor end of tRNA(Ala). Also edits incorrectly charged Ser-tRNA(Ala) and Gly-tRNA(Ala) via its editing domain.</text>
</comment>
<evidence type="ECO:0000256" key="8">
    <source>
        <dbReference type="ARBA" id="ARBA00022884"/>
    </source>
</evidence>
<dbReference type="SUPFAM" id="SSF50447">
    <property type="entry name" value="Translation proteins"/>
    <property type="match status" value="1"/>
</dbReference>
<feature type="binding site" evidence="13">
    <location>
        <position position="568"/>
    </location>
    <ligand>
        <name>Zn(2+)</name>
        <dbReference type="ChEBI" id="CHEBI:29105"/>
    </ligand>
</feature>
<evidence type="ECO:0000313" key="16">
    <source>
        <dbReference type="EMBL" id="SDY88048.1"/>
    </source>
</evidence>
<dbReference type="GO" id="GO:0005829">
    <property type="term" value="C:cytosol"/>
    <property type="evidence" value="ECO:0007669"/>
    <property type="project" value="TreeGrafter"/>
</dbReference>
<dbReference type="Gene3D" id="3.10.310.40">
    <property type="match status" value="1"/>
</dbReference>
<dbReference type="InterPro" id="IPR023033">
    <property type="entry name" value="Ala_tRNA_ligase_euk/bac"/>
</dbReference>
<dbReference type="Gene3D" id="3.30.54.20">
    <property type="match status" value="1"/>
</dbReference>
<feature type="binding site" evidence="13">
    <location>
        <position position="670"/>
    </location>
    <ligand>
        <name>Zn(2+)</name>
        <dbReference type="ChEBI" id="CHEBI:29105"/>
    </ligand>
</feature>
<dbReference type="PRINTS" id="PR00980">
    <property type="entry name" value="TRNASYNTHALA"/>
</dbReference>
<dbReference type="InterPro" id="IPR045864">
    <property type="entry name" value="aa-tRNA-synth_II/BPL/LPL"/>
</dbReference>
<dbReference type="GO" id="GO:0002161">
    <property type="term" value="F:aminoacyl-tRNA deacylase activity"/>
    <property type="evidence" value="ECO:0007669"/>
    <property type="project" value="TreeGrafter"/>
</dbReference>
<dbReference type="PROSITE" id="PS50860">
    <property type="entry name" value="AA_TRNA_LIGASE_II_ALA"/>
    <property type="match status" value="1"/>
</dbReference>
<dbReference type="GO" id="GO:0016740">
    <property type="term" value="F:transferase activity"/>
    <property type="evidence" value="ECO:0007669"/>
    <property type="project" value="UniProtKB-ARBA"/>
</dbReference>
<dbReference type="NCBIfam" id="TIGR00344">
    <property type="entry name" value="alaS"/>
    <property type="match status" value="1"/>
</dbReference>
<evidence type="ECO:0000256" key="4">
    <source>
        <dbReference type="ARBA" id="ARBA00022723"/>
    </source>
</evidence>
<dbReference type="HAMAP" id="MF_00036_B">
    <property type="entry name" value="Ala_tRNA_synth_B"/>
    <property type="match status" value="1"/>
</dbReference>
<dbReference type="Gene3D" id="2.40.30.130">
    <property type="match status" value="1"/>
</dbReference>
<dbReference type="Proteomes" id="UP000199230">
    <property type="component" value="Unassembled WGS sequence"/>
</dbReference>
<proteinExistence type="inferred from homology"/>
<dbReference type="InterPro" id="IPR018165">
    <property type="entry name" value="Ala-tRNA-synth_IIc_core"/>
</dbReference>
<dbReference type="PANTHER" id="PTHR11777:SF9">
    <property type="entry name" value="ALANINE--TRNA LIGASE, CYTOPLASMIC"/>
    <property type="match status" value="1"/>
</dbReference>
<keyword evidence="6 13" id="KW-0862">Zinc</keyword>
<dbReference type="Pfam" id="PF01411">
    <property type="entry name" value="tRNA-synt_2c"/>
    <property type="match status" value="1"/>
</dbReference>
<dbReference type="InterPro" id="IPR009000">
    <property type="entry name" value="Transl_B-barrel_sf"/>
</dbReference>
<dbReference type="Pfam" id="PF02272">
    <property type="entry name" value="DHHA1"/>
    <property type="match status" value="1"/>
</dbReference>
<evidence type="ECO:0000256" key="3">
    <source>
        <dbReference type="ARBA" id="ARBA00022598"/>
    </source>
</evidence>
<name>A0A1H3NGR9_9FIRM</name>
<dbReference type="GO" id="GO:0005524">
    <property type="term" value="F:ATP binding"/>
    <property type="evidence" value="ECO:0007669"/>
    <property type="project" value="UniProtKB-UniRule"/>
</dbReference>
<dbReference type="InterPro" id="IPR018163">
    <property type="entry name" value="Thr/Ala-tRNA-synth_IIc_edit"/>
</dbReference>
<accession>A0A1H3NGR9</accession>
<feature type="domain" description="Alanyl-transfer RNA synthetases family profile" evidence="15">
    <location>
        <begin position="4"/>
        <end position="713"/>
    </location>
</feature>
<dbReference type="Gene3D" id="6.10.250.550">
    <property type="match status" value="1"/>
</dbReference>
<dbReference type="GO" id="GO:0000049">
    <property type="term" value="F:tRNA binding"/>
    <property type="evidence" value="ECO:0007669"/>
    <property type="project" value="UniProtKB-KW"/>
</dbReference>
<dbReference type="EC" id="6.1.1.7" evidence="13"/>
<keyword evidence="3 13" id="KW-0436">Ligase</keyword>
<dbReference type="InterPro" id="IPR018162">
    <property type="entry name" value="Ala-tRNA-ligase_IIc_anticod-bd"/>
</dbReference>
<keyword evidence="13" id="KW-0963">Cytoplasm</keyword>
<evidence type="ECO:0000256" key="10">
    <source>
        <dbReference type="ARBA" id="ARBA00023146"/>
    </source>
</evidence>
<keyword evidence="8 13" id="KW-0694">RNA-binding</keyword>
<evidence type="ECO:0000256" key="12">
    <source>
        <dbReference type="ARBA" id="ARBA00048300"/>
    </source>
</evidence>
<evidence type="ECO:0000313" key="17">
    <source>
        <dbReference type="Proteomes" id="UP000199230"/>
    </source>
</evidence>
<evidence type="ECO:0000256" key="1">
    <source>
        <dbReference type="ARBA" id="ARBA00008226"/>
    </source>
</evidence>
<keyword evidence="5 13" id="KW-0547">Nucleotide-binding</keyword>
<dbReference type="SUPFAM" id="SSF55681">
    <property type="entry name" value="Class II aaRS and biotin synthetases"/>
    <property type="match status" value="1"/>
</dbReference>
<evidence type="ECO:0000256" key="6">
    <source>
        <dbReference type="ARBA" id="ARBA00022833"/>
    </source>
</evidence>
<dbReference type="InterPro" id="IPR050058">
    <property type="entry name" value="Ala-tRNA_ligase"/>
</dbReference>
<dbReference type="SUPFAM" id="SSF101353">
    <property type="entry name" value="Putative anticodon-binding domain of alanyl-tRNA synthetase (AlaRS)"/>
    <property type="match status" value="1"/>
</dbReference>
<evidence type="ECO:0000256" key="5">
    <source>
        <dbReference type="ARBA" id="ARBA00022741"/>
    </source>
</evidence>
<protein>
    <recommendedName>
        <fullName evidence="13">Alanine--tRNA ligase</fullName>
        <ecNumber evidence="13">6.1.1.7</ecNumber>
    </recommendedName>
    <alternativeName>
        <fullName evidence="13">Alanyl-tRNA synthetase</fullName>
        <shortName evidence="13">AlaRS</shortName>
    </alternativeName>
</protein>
<evidence type="ECO:0000256" key="2">
    <source>
        <dbReference type="ARBA" id="ARBA00022555"/>
    </source>
</evidence>
<keyword evidence="17" id="KW-1185">Reference proteome</keyword>
<evidence type="ECO:0000256" key="7">
    <source>
        <dbReference type="ARBA" id="ARBA00022840"/>
    </source>
</evidence>
<dbReference type="CDD" id="cd00673">
    <property type="entry name" value="AlaRS_core"/>
    <property type="match status" value="1"/>
</dbReference>
<sequence>MKNKGINEIRKVFLDFFESKDHLVRPSFSLIPQDDNSLLLINSGMAPLKPFFSGTRTPPQKRMATSQKCIRTGDIENVGKTSRHATFFEMMGNFSFGDYFKKEAIRWSWEFSKDHLQMQEDKIWASVYFEDDEAYDIWKNDIGLPEERIVRLGKEDNFWEIGVGPCGPCSELYYDRGIQFGCDDPKCQPGCDCDRFVEYWNLVFTQFNKNEEGEYTPLPNPNIDTGMGLERVACILQDVNSIFEIDGMKMILDEVCRITGVSYGADSEQDVSLRIITDHIRSVTFMITDGILPSNEGRGYVLRRLLRRASRHGKLLGIEKTFLYELMEIVVNKFHYGYPELEEKKDMIKKVILLEEQKFGETIHQGTEILNSMIEGLKNENKKELSGLQAFRLYDTYGFPLDLTKEILEEKGLTINEDHFKEQMNLQKERARAARSQNDVAGWKEDPLAALEEIPETSFIGYETLECESKILALIENEAIVTEVSSDSNTDFIAILDQTPFYSEGGGQVGDQGVIRVGDFIGRVIDTQLSRDEVIYHIVQGERGHIKTGEVVSAIVTSHRRNHTARNHTATHLLHRALRNVLGEHVHQAGSLVTPDRLRFDFNHFQPVTPEELETIQNVVNEQIQKAQKVHVLETSMQEAKDMGAEALFNEKYAEKVRVVKTGDFSLELCGGTHVNNSAEIGVFLMISESGIASGVRRIEAVTGAGAYQQIMKQKEIIKESESLLKVKQDTIPSKIEGMIKEIKEQEKTIQQIRKEQQKDKQGDLLQKAETIQGTKVVLETVEGMNMDEMRQLGDQLRDSGKSAVVLLATIAEEEKVQFMVTVSKDLNKLGLHAGKLAKEAATITGGGGGGRPDMAQAGGKNPSKLPEAMKTVRVIIQNTLESNS</sequence>
<gene>
    <name evidence="13" type="primary">alaS</name>
    <name evidence="16" type="ORF">SAMN05192546_105112</name>
</gene>
<dbReference type="GO" id="GO:0008270">
    <property type="term" value="F:zinc ion binding"/>
    <property type="evidence" value="ECO:0007669"/>
    <property type="project" value="UniProtKB-UniRule"/>
</dbReference>
<dbReference type="GO" id="GO:0004813">
    <property type="term" value="F:alanine-tRNA ligase activity"/>
    <property type="evidence" value="ECO:0007669"/>
    <property type="project" value="UniProtKB-UniRule"/>
</dbReference>
<dbReference type="Gene3D" id="3.30.930.10">
    <property type="entry name" value="Bira Bifunctional Protein, Domain 2"/>
    <property type="match status" value="1"/>
</dbReference>
<dbReference type="FunFam" id="3.30.980.10:FF:000004">
    <property type="entry name" value="Alanine--tRNA ligase, cytoplasmic"/>
    <property type="match status" value="1"/>
</dbReference>
<evidence type="ECO:0000259" key="15">
    <source>
        <dbReference type="PROSITE" id="PS50860"/>
    </source>
</evidence>
<dbReference type="RefSeq" id="WP_093313160.1">
    <property type="nucleotide sequence ID" value="NZ_FNPV01000005.1"/>
</dbReference>
<dbReference type="SMART" id="SM00863">
    <property type="entry name" value="tRNA_SAD"/>
    <property type="match status" value="1"/>
</dbReference>
<dbReference type="AlphaFoldDB" id="A0A1H3NGR9"/>
<keyword evidence="10 13" id="KW-0030">Aminoacyl-tRNA synthetase</keyword>
<comment type="similarity">
    <text evidence="1 13">Belongs to the class-II aminoacyl-tRNA synthetase family.</text>
</comment>
<evidence type="ECO:0000256" key="11">
    <source>
        <dbReference type="ARBA" id="ARBA00024779"/>
    </source>
</evidence>
<dbReference type="FunFam" id="3.30.54.20:FF:000001">
    <property type="entry name" value="Alanine--tRNA ligase"/>
    <property type="match status" value="1"/>
</dbReference>
<dbReference type="PANTHER" id="PTHR11777">
    <property type="entry name" value="ALANYL-TRNA SYNTHETASE"/>
    <property type="match status" value="1"/>
</dbReference>
<dbReference type="InterPro" id="IPR012947">
    <property type="entry name" value="tRNA_SAD"/>
</dbReference>
<dbReference type="InterPro" id="IPR002318">
    <property type="entry name" value="Ala-tRNA-lgiase_IIc"/>
</dbReference>
<dbReference type="InterPro" id="IPR003156">
    <property type="entry name" value="DHHA1_dom"/>
</dbReference>
<comment type="subcellular location">
    <subcellularLocation>
        <location evidence="13">Cytoplasm</location>
    </subcellularLocation>
</comment>
<feature type="region of interest" description="Disordered" evidence="14">
    <location>
        <begin position="844"/>
        <end position="865"/>
    </location>
</feature>
<keyword evidence="9 13" id="KW-0648">Protein biosynthesis</keyword>
<comment type="catalytic activity">
    <reaction evidence="12 13">
        <text>tRNA(Ala) + L-alanine + ATP = L-alanyl-tRNA(Ala) + AMP + diphosphate</text>
        <dbReference type="Rhea" id="RHEA:12540"/>
        <dbReference type="Rhea" id="RHEA-COMP:9657"/>
        <dbReference type="Rhea" id="RHEA-COMP:9923"/>
        <dbReference type="ChEBI" id="CHEBI:30616"/>
        <dbReference type="ChEBI" id="CHEBI:33019"/>
        <dbReference type="ChEBI" id="CHEBI:57972"/>
        <dbReference type="ChEBI" id="CHEBI:78442"/>
        <dbReference type="ChEBI" id="CHEBI:78497"/>
        <dbReference type="ChEBI" id="CHEBI:456215"/>
        <dbReference type="EC" id="6.1.1.7"/>
    </reaction>
</comment>
<dbReference type="SUPFAM" id="SSF55186">
    <property type="entry name" value="ThrRS/AlaRS common domain"/>
    <property type="match status" value="1"/>
</dbReference>
<dbReference type="GO" id="GO:0006419">
    <property type="term" value="P:alanyl-tRNA aminoacylation"/>
    <property type="evidence" value="ECO:0007669"/>
    <property type="project" value="UniProtKB-UniRule"/>
</dbReference>
<dbReference type="FunFam" id="3.30.930.10:FF:000004">
    <property type="entry name" value="Alanine--tRNA ligase"/>
    <property type="match status" value="1"/>
</dbReference>
<dbReference type="EMBL" id="FNPV01000005">
    <property type="protein sequence ID" value="SDY88048.1"/>
    <property type="molecule type" value="Genomic_DNA"/>
</dbReference>
<reference evidence="16 17" key="1">
    <citation type="submission" date="2016-10" db="EMBL/GenBank/DDBJ databases">
        <authorList>
            <person name="de Groot N.N."/>
        </authorList>
    </citation>
    <scope>NUCLEOTIDE SEQUENCE [LARGE SCALE GENOMIC DNA]</scope>
    <source>
        <strain evidence="16 17">APO</strain>
    </source>
</reference>
<keyword evidence="7 13" id="KW-0067">ATP-binding</keyword>
<comment type="cofactor">
    <cofactor evidence="13">
        <name>Zn(2+)</name>
        <dbReference type="ChEBI" id="CHEBI:29105"/>
    </cofactor>
    <text evidence="13">Binds 1 zinc ion per subunit.</text>
</comment>
<evidence type="ECO:0000256" key="13">
    <source>
        <dbReference type="HAMAP-Rule" id="MF_00036"/>
    </source>
</evidence>
<keyword evidence="4 13" id="KW-0479">Metal-binding</keyword>
<dbReference type="InterPro" id="IPR018164">
    <property type="entry name" value="Ala-tRNA-synth_IIc_N"/>
</dbReference>
<evidence type="ECO:0000256" key="9">
    <source>
        <dbReference type="ARBA" id="ARBA00022917"/>
    </source>
</evidence>
<comment type="domain">
    <text evidence="13">Consists of three domains; the N-terminal catalytic domain, the editing domain and the C-terminal C-Ala domain. The editing domain removes incorrectly charged amino acids, while the C-Ala domain, along with tRNA(Ala), serves as a bridge to cooperatively bring together the editing and aminoacylation centers thus stimulating deacylation of misacylated tRNAs.</text>
</comment>
<dbReference type="Gene3D" id="3.30.980.10">
    <property type="entry name" value="Threonyl-trna Synthetase, Chain A, domain 2"/>
    <property type="match status" value="1"/>
</dbReference>